<sequence length="283" mass="31563">MTPPPPSAYGTLYIVPTPIGNLEDITLRAIRILKEVDLIAAEDTRHTKKLLNHLGITTRLISYYREKEAQRGAQILDMLTEGKNIALVSDAGTPAISDPGSVLVRLAHEHGIPIVPLPGPSALISAMSASGFEQTGFLFHGFAPSKKGQRRKLLKSLKDCEYPVAFYESPHRIEGLLTDALEIFGNRKTLWARELTKTFEELEQSDLACLRKKAAEKKQKGEFVIIIQPGEKMAVKGESIEELINWYRDNSDLSLKDVSKRIASDLGVSRSTVYQLALRLWER</sequence>
<evidence type="ECO:0000313" key="8">
    <source>
        <dbReference type="EMBL" id="BCL60487.1"/>
    </source>
</evidence>
<dbReference type="FunFam" id="3.40.1010.10:FF:000002">
    <property type="entry name" value="Ribosomal RNA small subunit methyltransferase I"/>
    <property type="match status" value="1"/>
</dbReference>
<dbReference type="GO" id="GO:0005737">
    <property type="term" value="C:cytoplasm"/>
    <property type="evidence" value="ECO:0007669"/>
    <property type="project" value="UniProtKB-SubCell"/>
</dbReference>
<reference evidence="8" key="1">
    <citation type="submission" date="2020-09" db="EMBL/GenBank/DDBJ databases">
        <title>Desulfogranum mesoprofundum gen. nov., sp. nov., a novel mesophilic, sulfate-reducing chemolithoautotroph isolated from a deep-sea hydrothermal vent chimney in the Suiyo Seamount.</title>
        <authorList>
            <person name="Hashimoto Y."/>
            <person name="Nakagawa S."/>
        </authorList>
    </citation>
    <scope>NUCLEOTIDE SEQUENCE</scope>
    <source>
        <strain evidence="8">KT2</strain>
    </source>
</reference>
<dbReference type="CDD" id="cd11648">
    <property type="entry name" value="RsmI"/>
    <property type="match status" value="1"/>
</dbReference>
<dbReference type="EC" id="2.1.1.198" evidence="6"/>
<protein>
    <recommendedName>
        <fullName evidence="6">Ribosomal RNA small subunit methyltransferase I</fullName>
        <ecNumber evidence="6">2.1.1.198</ecNumber>
    </recommendedName>
    <alternativeName>
        <fullName evidence="6">16S rRNA 2'-O-ribose C1402 methyltransferase</fullName>
    </alternativeName>
    <alternativeName>
        <fullName evidence="6">rRNA (cytidine-2'-O-)-methyltransferase RsmI</fullName>
    </alternativeName>
</protein>
<dbReference type="FunFam" id="3.30.950.10:FF:000002">
    <property type="entry name" value="Ribosomal RNA small subunit methyltransferase I"/>
    <property type="match status" value="1"/>
</dbReference>
<comment type="similarity">
    <text evidence="6">Belongs to the methyltransferase superfamily. RsmI family.</text>
</comment>
<dbReference type="PIRSF" id="PIRSF005917">
    <property type="entry name" value="MTase_YraL"/>
    <property type="match status" value="1"/>
</dbReference>
<evidence type="ECO:0000256" key="2">
    <source>
        <dbReference type="ARBA" id="ARBA00022552"/>
    </source>
</evidence>
<evidence type="ECO:0000256" key="4">
    <source>
        <dbReference type="ARBA" id="ARBA00022679"/>
    </source>
</evidence>
<dbReference type="PROSITE" id="PS01296">
    <property type="entry name" value="RSMI"/>
    <property type="match status" value="1"/>
</dbReference>
<dbReference type="HAMAP" id="MF_01877">
    <property type="entry name" value="16SrRNA_methyltr_I"/>
    <property type="match status" value="1"/>
</dbReference>
<dbReference type="Proteomes" id="UP000826725">
    <property type="component" value="Chromosome"/>
</dbReference>
<gene>
    <name evidence="6 8" type="primary">rsmI</name>
    <name evidence="8" type="ORF">DGMP_11800</name>
</gene>
<evidence type="ECO:0000256" key="5">
    <source>
        <dbReference type="ARBA" id="ARBA00022691"/>
    </source>
</evidence>
<evidence type="ECO:0000256" key="1">
    <source>
        <dbReference type="ARBA" id="ARBA00022490"/>
    </source>
</evidence>
<dbReference type="Pfam" id="PF00590">
    <property type="entry name" value="TP_methylase"/>
    <property type="match status" value="1"/>
</dbReference>
<dbReference type="RefSeq" id="WP_228856610.1">
    <property type="nucleotide sequence ID" value="NZ_AP024086.1"/>
</dbReference>
<keyword evidence="2 6" id="KW-0698">rRNA processing</keyword>
<dbReference type="KEGG" id="dbk:DGMP_11800"/>
<dbReference type="InterPro" id="IPR018063">
    <property type="entry name" value="SAM_MeTrfase_RsmI_CS"/>
</dbReference>
<evidence type="ECO:0000256" key="6">
    <source>
        <dbReference type="HAMAP-Rule" id="MF_01877"/>
    </source>
</evidence>
<comment type="subcellular location">
    <subcellularLocation>
        <location evidence="6">Cytoplasm</location>
    </subcellularLocation>
</comment>
<dbReference type="AlphaFoldDB" id="A0A8D5JLE6"/>
<name>A0A8D5JLE6_9BACT</name>
<comment type="function">
    <text evidence="6">Catalyzes the 2'-O-methylation of the ribose of cytidine 1402 (C1402) in 16S rRNA.</text>
</comment>
<dbReference type="EMBL" id="AP024086">
    <property type="protein sequence ID" value="BCL60487.1"/>
    <property type="molecule type" value="Genomic_DNA"/>
</dbReference>
<dbReference type="PANTHER" id="PTHR46111">
    <property type="entry name" value="RIBOSOMAL RNA SMALL SUBUNIT METHYLTRANSFERASE I"/>
    <property type="match status" value="1"/>
</dbReference>
<keyword evidence="5 6" id="KW-0949">S-adenosyl-L-methionine</keyword>
<evidence type="ECO:0000259" key="7">
    <source>
        <dbReference type="Pfam" id="PF00590"/>
    </source>
</evidence>
<organism evidence="8 9">
    <name type="scientific">Desulfomarina profundi</name>
    <dbReference type="NCBI Taxonomy" id="2772557"/>
    <lineage>
        <taxon>Bacteria</taxon>
        <taxon>Pseudomonadati</taxon>
        <taxon>Thermodesulfobacteriota</taxon>
        <taxon>Desulfobulbia</taxon>
        <taxon>Desulfobulbales</taxon>
        <taxon>Desulfobulbaceae</taxon>
        <taxon>Desulfomarina</taxon>
    </lineage>
</organism>
<evidence type="ECO:0000313" key="9">
    <source>
        <dbReference type="Proteomes" id="UP000826725"/>
    </source>
</evidence>
<dbReference type="InterPro" id="IPR000878">
    <property type="entry name" value="4pyrrol_Mease"/>
</dbReference>
<keyword evidence="1 6" id="KW-0963">Cytoplasm</keyword>
<keyword evidence="3 6" id="KW-0489">Methyltransferase</keyword>
<keyword evidence="9" id="KW-1185">Reference proteome</keyword>
<dbReference type="NCBIfam" id="TIGR00096">
    <property type="entry name" value="16S rRNA (cytidine(1402)-2'-O)-methyltransferase"/>
    <property type="match status" value="1"/>
</dbReference>
<dbReference type="InterPro" id="IPR008189">
    <property type="entry name" value="rRNA_ssu_MeTfrase_I"/>
</dbReference>
<comment type="catalytic activity">
    <reaction evidence="6">
        <text>cytidine(1402) in 16S rRNA + S-adenosyl-L-methionine = 2'-O-methylcytidine(1402) in 16S rRNA + S-adenosyl-L-homocysteine + H(+)</text>
        <dbReference type="Rhea" id="RHEA:42924"/>
        <dbReference type="Rhea" id="RHEA-COMP:10285"/>
        <dbReference type="Rhea" id="RHEA-COMP:10286"/>
        <dbReference type="ChEBI" id="CHEBI:15378"/>
        <dbReference type="ChEBI" id="CHEBI:57856"/>
        <dbReference type="ChEBI" id="CHEBI:59789"/>
        <dbReference type="ChEBI" id="CHEBI:74495"/>
        <dbReference type="ChEBI" id="CHEBI:82748"/>
        <dbReference type="EC" id="2.1.1.198"/>
    </reaction>
</comment>
<feature type="domain" description="Tetrapyrrole methylase" evidence="7">
    <location>
        <begin position="11"/>
        <end position="208"/>
    </location>
</feature>
<keyword evidence="4 6" id="KW-0808">Transferase</keyword>
<dbReference type="PANTHER" id="PTHR46111:SF1">
    <property type="entry name" value="RIBOSOMAL RNA SMALL SUBUNIT METHYLTRANSFERASE I"/>
    <property type="match status" value="1"/>
</dbReference>
<proteinExistence type="inferred from homology"/>
<accession>A0A8D5JLE6</accession>
<evidence type="ECO:0000256" key="3">
    <source>
        <dbReference type="ARBA" id="ARBA00022603"/>
    </source>
</evidence>
<dbReference type="GO" id="GO:0070677">
    <property type="term" value="F:rRNA (cytosine-2'-O-)-methyltransferase activity"/>
    <property type="evidence" value="ECO:0007669"/>
    <property type="project" value="UniProtKB-UniRule"/>
</dbReference>